<feature type="region of interest" description="Disordered" evidence="1">
    <location>
        <begin position="218"/>
        <end position="256"/>
    </location>
</feature>
<accession>A0A8K0SH29</accession>
<feature type="compositionally biased region" description="Polar residues" evidence="1">
    <location>
        <begin position="77"/>
        <end position="86"/>
    </location>
</feature>
<organism evidence="2 3">
    <name type="scientific">Stachybotrys elegans</name>
    <dbReference type="NCBI Taxonomy" id="80388"/>
    <lineage>
        <taxon>Eukaryota</taxon>
        <taxon>Fungi</taxon>
        <taxon>Dikarya</taxon>
        <taxon>Ascomycota</taxon>
        <taxon>Pezizomycotina</taxon>
        <taxon>Sordariomycetes</taxon>
        <taxon>Hypocreomycetidae</taxon>
        <taxon>Hypocreales</taxon>
        <taxon>Stachybotryaceae</taxon>
        <taxon>Stachybotrys</taxon>
    </lineage>
</organism>
<comment type="caution">
    <text evidence="2">The sequence shown here is derived from an EMBL/GenBank/DDBJ whole genome shotgun (WGS) entry which is preliminary data.</text>
</comment>
<dbReference type="Proteomes" id="UP000813444">
    <property type="component" value="Unassembled WGS sequence"/>
</dbReference>
<proteinExistence type="predicted"/>
<evidence type="ECO:0000256" key="1">
    <source>
        <dbReference type="SAM" id="MobiDB-lite"/>
    </source>
</evidence>
<dbReference type="EMBL" id="JAGPNK010000016">
    <property type="protein sequence ID" value="KAH7307975.1"/>
    <property type="molecule type" value="Genomic_DNA"/>
</dbReference>
<feature type="region of interest" description="Disordered" evidence="1">
    <location>
        <begin position="1"/>
        <end position="103"/>
    </location>
</feature>
<dbReference type="AlphaFoldDB" id="A0A8K0SH29"/>
<gene>
    <name evidence="2" type="ORF">B0I35DRAFT_442580</name>
</gene>
<evidence type="ECO:0000313" key="3">
    <source>
        <dbReference type="Proteomes" id="UP000813444"/>
    </source>
</evidence>
<reference evidence="2" key="1">
    <citation type="journal article" date="2021" name="Nat. Commun.">
        <title>Genetic determinants of endophytism in the Arabidopsis root mycobiome.</title>
        <authorList>
            <person name="Mesny F."/>
            <person name="Miyauchi S."/>
            <person name="Thiergart T."/>
            <person name="Pickel B."/>
            <person name="Atanasova L."/>
            <person name="Karlsson M."/>
            <person name="Huettel B."/>
            <person name="Barry K.W."/>
            <person name="Haridas S."/>
            <person name="Chen C."/>
            <person name="Bauer D."/>
            <person name="Andreopoulos W."/>
            <person name="Pangilinan J."/>
            <person name="LaButti K."/>
            <person name="Riley R."/>
            <person name="Lipzen A."/>
            <person name="Clum A."/>
            <person name="Drula E."/>
            <person name="Henrissat B."/>
            <person name="Kohler A."/>
            <person name="Grigoriev I.V."/>
            <person name="Martin F.M."/>
            <person name="Hacquard S."/>
        </authorList>
    </citation>
    <scope>NUCLEOTIDE SEQUENCE</scope>
    <source>
        <strain evidence="2">MPI-CAGE-CH-0235</strain>
    </source>
</reference>
<name>A0A8K0SH29_9HYPO</name>
<evidence type="ECO:0000313" key="2">
    <source>
        <dbReference type="EMBL" id="KAH7307975.1"/>
    </source>
</evidence>
<keyword evidence="3" id="KW-1185">Reference proteome</keyword>
<protein>
    <submittedName>
        <fullName evidence="2">Uncharacterized protein</fullName>
    </submittedName>
</protein>
<sequence>MTLGKRICGYDPGPPRRSHNRHVSRAEARILRLGTPLQVEPPSAQPQLANAPPGGSQEDDLYSRDDACTTPSKHRLSPSSNKSLEGSTPPKRPRTLDLPPTDNFPEYGPARLREFDNWLINCGLNLAVRDINAPDCEPYPAGSPTDNKVDDGGLPMHQYARRESITTEALKAIETGVHRVKRYCFQAENASGEAARATAENRAWRIYNALTRRKDAPLVRSPFKLPVETSPEEDGGSSGGTGDHRPALPTTQLSNH</sequence>